<protein>
    <submittedName>
        <fullName evidence="2">MarR family transcriptional regulator</fullName>
    </submittedName>
</protein>
<dbReference type="EMBL" id="BAAAUX010000011">
    <property type="protein sequence ID" value="GAA2787387.1"/>
    <property type="molecule type" value="Genomic_DNA"/>
</dbReference>
<dbReference type="PANTHER" id="PTHR33164:SF99">
    <property type="entry name" value="MARR FAMILY REGULATORY PROTEIN"/>
    <property type="match status" value="1"/>
</dbReference>
<reference evidence="2 3" key="1">
    <citation type="journal article" date="2019" name="Int. J. Syst. Evol. Microbiol.">
        <title>The Global Catalogue of Microorganisms (GCM) 10K type strain sequencing project: providing services to taxonomists for standard genome sequencing and annotation.</title>
        <authorList>
            <consortium name="The Broad Institute Genomics Platform"/>
            <consortium name="The Broad Institute Genome Sequencing Center for Infectious Disease"/>
            <person name="Wu L."/>
            <person name="Ma J."/>
        </authorList>
    </citation>
    <scope>NUCLEOTIDE SEQUENCE [LARGE SCALE GENOMIC DNA]</scope>
    <source>
        <strain evidence="2 3">JCM 9383</strain>
    </source>
</reference>
<dbReference type="PANTHER" id="PTHR33164">
    <property type="entry name" value="TRANSCRIPTIONAL REGULATOR, MARR FAMILY"/>
    <property type="match status" value="1"/>
</dbReference>
<dbReference type="SMART" id="SM00347">
    <property type="entry name" value="HTH_MARR"/>
    <property type="match status" value="1"/>
</dbReference>
<dbReference type="PROSITE" id="PS50995">
    <property type="entry name" value="HTH_MARR_2"/>
    <property type="match status" value="1"/>
</dbReference>
<dbReference type="InterPro" id="IPR036390">
    <property type="entry name" value="WH_DNA-bd_sf"/>
</dbReference>
<dbReference type="Pfam" id="PF13463">
    <property type="entry name" value="HTH_27"/>
    <property type="match status" value="1"/>
</dbReference>
<dbReference type="InterPro" id="IPR000835">
    <property type="entry name" value="HTH_MarR-typ"/>
</dbReference>
<organism evidence="2 3">
    <name type="scientific">Saccharopolyspora taberi</name>
    <dbReference type="NCBI Taxonomy" id="60895"/>
    <lineage>
        <taxon>Bacteria</taxon>
        <taxon>Bacillati</taxon>
        <taxon>Actinomycetota</taxon>
        <taxon>Actinomycetes</taxon>
        <taxon>Pseudonocardiales</taxon>
        <taxon>Pseudonocardiaceae</taxon>
        <taxon>Saccharopolyspora</taxon>
    </lineage>
</organism>
<feature type="domain" description="HTH marR-type" evidence="1">
    <location>
        <begin position="12"/>
        <end position="148"/>
    </location>
</feature>
<name>A0ABN3VAS0_9PSEU</name>
<dbReference type="InterPro" id="IPR036388">
    <property type="entry name" value="WH-like_DNA-bd_sf"/>
</dbReference>
<dbReference type="RefSeq" id="WP_344679501.1">
    <property type="nucleotide sequence ID" value="NZ_BAAAUX010000011.1"/>
</dbReference>
<keyword evidence="3" id="KW-1185">Reference proteome</keyword>
<sequence length="155" mass="17477">MNDQTQWLSPEEQQAWRVFIRLHQKLNAELARDLQVHSKLSGADYEILVALTDAPGGRQRFQELARTVEWEQSRLSHQIARMTRRDLVAREECAEDGRGAFVAITPAGREAIEAAAPRHVATVRRLVIDVLGPDDLATLARISSRILEQLDHAPP</sequence>
<evidence type="ECO:0000313" key="2">
    <source>
        <dbReference type="EMBL" id="GAA2787387.1"/>
    </source>
</evidence>
<dbReference type="Gene3D" id="1.10.10.10">
    <property type="entry name" value="Winged helix-like DNA-binding domain superfamily/Winged helix DNA-binding domain"/>
    <property type="match status" value="1"/>
</dbReference>
<accession>A0ABN3VAS0</accession>
<proteinExistence type="predicted"/>
<dbReference type="Proteomes" id="UP001500979">
    <property type="component" value="Unassembled WGS sequence"/>
</dbReference>
<dbReference type="InterPro" id="IPR039422">
    <property type="entry name" value="MarR/SlyA-like"/>
</dbReference>
<evidence type="ECO:0000313" key="3">
    <source>
        <dbReference type="Proteomes" id="UP001500979"/>
    </source>
</evidence>
<dbReference type="SUPFAM" id="SSF46785">
    <property type="entry name" value="Winged helix' DNA-binding domain"/>
    <property type="match status" value="1"/>
</dbReference>
<comment type="caution">
    <text evidence="2">The sequence shown here is derived from an EMBL/GenBank/DDBJ whole genome shotgun (WGS) entry which is preliminary data.</text>
</comment>
<gene>
    <name evidence="2" type="ORF">GCM10010470_22300</name>
</gene>
<evidence type="ECO:0000259" key="1">
    <source>
        <dbReference type="PROSITE" id="PS50995"/>
    </source>
</evidence>